<dbReference type="Proteomes" id="UP000030739">
    <property type="component" value="Segment"/>
</dbReference>
<dbReference type="RefSeq" id="YP_009211504.1">
    <property type="nucleotide sequence ID" value="NC_028940.1"/>
</dbReference>
<keyword evidence="2" id="KW-1185">Reference proteome</keyword>
<proteinExistence type="predicted"/>
<protein>
    <submittedName>
        <fullName evidence="1">Uncharacterized protein</fullName>
    </submittedName>
</protein>
<evidence type="ECO:0000313" key="2">
    <source>
        <dbReference type="Proteomes" id="UP000030739"/>
    </source>
</evidence>
<accession>A0A0A0Q2E3</accession>
<dbReference type="GeneID" id="26637976"/>
<dbReference type="OrthoDB" id="23571at10239"/>
<evidence type="ECO:0000313" key="1">
    <source>
        <dbReference type="EMBL" id="AHY25045.1"/>
    </source>
</evidence>
<reference evidence="1 2" key="1">
    <citation type="journal article" date="2015" name="Plant Pathol. J.">
        <title>Isolation and Genomic Characterization of the T4-Like Bacteriophage PM2 Infecting Pectobacterium carotovorum subsp. carotovorum.</title>
        <authorList>
            <person name="Lim J.A."/>
            <person name="Lee D.H."/>
            <person name="Heu S."/>
        </authorList>
    </citation>
    <scope>NUCLEOTIDE SEQUENCE [LARGE SCALE GENOMIC DNA]</scope>
</reference>
<sequence length="72" mass="8577">MTDFNLWSDPDFNDTVELCLNELDATASSFNEDILYYIPEWLVLMANDYGWNDSEVRDDLYLILMRSMNNER</sequence>
<organism evidence="1 2">
    <name type="scientific">Pectobacterium bacteriophage PM2</name>
    <dbReference type="NCBI Taxonomy" id="1429794"/>
    <lineage>
        <taxon>Viruses</taxon>
        <taxon>Duplodnaviria</taxon>
        <taxon>Heunggongvirae</taxon>
        <taxon>Uroviricota</taxon>
        <taxon>Caudoviricetes</taxon>
        <taxon>Pantevenvirales</taxon>
        <taxon>Straboviridae</taxon>
        <taxon>Tevenvirinae</taxon>
        <taxon>Mosugukvirus</taxon>
        <taxon>Mosugukvirus pm2</taxon>
    </lineage>
</organism>
<dbReference type="KEGG" id="vg:26637976"/>
<gene>
    <name evidence="1" type="ORF">PM2_083</name>
</gene>
<name>A0A0A0Q2E3_9CAUD</name>
<dbReference type="EMBL" id="KF835987">
    <property type="protein sequence ID" value="AHY25045.1"/>
    <property type="molecule type" value="Genomic_DNA"/>
</dbReference>